<keyword evidence="2" id="KW-1185">Reference proteome</keyword>
<organism evidence="1 2">
    <name type="scientific">Desulfonema magnum</name>
    <dbReference type="NCBI Taxonomy" id="45655"/>
    <lineage>
        <taxon>Bacteria</taxon>
        <taxon>Pseudomonadati</taxon>
        <taxon>Thermodesulfobacteriota</taxon>
        <taxon>Desulfobacteria</taxon>
        <taxon>Desulfobacterales</taxon>
        <taxon>Desulfococcaceae</taxon>
        <taxon>Desulfonema</taxon>
    </lineage>
</organism>
<accession>A0A975GQR4</accession>
<sequence>MKPNTFNYIRRVFPKNIGNFKKHRINFLKKICCPELIWPYDEVILK</sequence>
<proteinExistence type="predicted"/>
<evidence type="ECO:0000313" key="1">
    <source>
        <dbReference type="EMBL" id="QTA90311.1"/>
    </source>
</evidence>
<dbReference type="KEGG" id="dmm:dnm_063720"/>
<name>A0A975GQR4_9BACT</name>
<gene>
    <name evidence="1" type="ORF">dnm_063720</name>
</gene>
<protein>
    <submittedName>
        <fullName evidence="1">Uncharacterized protein</fullName>
    </submittedName>
</protein>
<evidence type="ECO:0000313" key="2">
    <source>
        <dbReference type="Proteomes" id="UP000663722"/>
    </source>
</evidence>
<reference evidence="1" key="1">
    <citation type="journal article" date="2021" name="Microb. Physiol.">
        <title>Proteogenomic Insights into the Physiology of Marine, Sulfate-Reducing, Filamentous Desulfonema limicola and Desulfonema magnum.</title>
        <authorList>
            <person name="Schnaars V."/>
            <person name="Wohlbrand L."/>
            <person name="Scheve S."/>
            <person name="Hinrichs C."/>
            <person name="Reinhardt R."/>
            <person name="Rabus R."/>
        </authorList>
    </citation>
    <scope>NUCLEOTIDE SEQUENCE</scope>
    <source>
        <strain evidence="1">4be13</strain>
    </source>
</reference>
<dbReference type="Proteomes" id="UP000663722">
    <property type="component" value="Chromosome"/>
</dbReference>
<dbReference type="AlphaFoldDB" id="A0A975GQR4"/>
<dbReference type="EMBL" id="CP061800">
    <property type="protein sequence ID" value="QTA90311.1"/>
    <property type="molecule type" value="Genomic_DNA"/>
</dbReference>